<gene>
    <name evidence="3" type="ORF">INT47_008895</name>
</gene>
<evidence type="ECO:0000256" key="2">
    <source>
        <dbReference type="SAM" id="SignalP"/>
    </source>
</evidence>
<dbReference type="AlphaFoldDB" id="A0A8H7R0U7"/>
<feature type="signal peptide" evidence="2">
    <location>
        <begin position="1"/>
        <end position="19"/>
    </location>
</feature>
<feature type="region of interest" description="Disordered" evidence="1">
    <location>
        <begin position="26"/>
        <end position="80"/>
    </location>
</feature>
<accession>A0A8H7R0U7</accession>
<comment type="caution">
    <text evidence="3">The sequence shown here is derived from an EMBL/GenBank/DDBJ whole genome shotgun (WGS) entry which is preliminary data.</text>
</comment>
<evidence type="ECO:0000313" key="3">
    <source>
        <dbReference type="EMBL" id="KAG2202424.1"/>
    </source>
</evidence>
<feature type="chain" id="PRO_5034833914" evidence="2">
    <location>
        <begin position="20"/>
        <end position="99"/>
    </location>
</feature>
<organism evidence="3 4">
    <name type="scientific">Mucor saturninus</name>
    <dbReference type="NCBI Taxonomy" id="64648"/>
    <lineage>
        <taxon>Eukaryota</taxon>
        <taxon>Fungi</taxon>
        <taxon>Fungi incertae sedis</taxon>
        <taxon>Mucoromycota</taxon>
        <taxon>Mucoromycotina</taxon>
        <taxon>Mucoromycetes</taxon>
        <taxon>Mucorales</taxon>
        <taxon>Mucorineae</taxon>
        <taxon>Mucoraceae</taxon>
        <taxon>Mucor</taxon>
    </lineage>
</organism>
<name>A0A8H7R0U7_9FUNG</name>
<dbReference type="Proteomes" id="UP000603453">
    <property type="component" value="Unassembled WGS sequence"/>
</dbReference>
<proteinExistence type="predicted"/>
<evidence type="ECO:0000256" key="1">
    <source>
        <dbReference type="SAM" id="MobiDB-lite"/>
    </source>
</evidence>
<evidence type="ECO:0000313" key="4">
    <source>
        <dbReference type="Proteomes" id="UP000603453"/>
    </source>
</evidence>
<protein>
    <submittedName>
        <fullName evidence="3">Uncharacterized protein</fullName>
    </submittedName>
</protein>
<reference evidence="3" key="1">
    <citation type="submission" date="2020-12" db="EMBL/GenBank/DDBJ databases">
        <title>Metabolic potential, ecology and presence of endohyphal bacteria is reflected in genomic diversity of Mucoromycotina.</title>
        <authorList>
            <person name="Muszewska A."/>
            <person name="Okrasinska A."/>
            <person name="Steczkiewicz K."/>
            <person name="Drgas O."/>
            <person name="Orlowska M."/>
            <person name="Perlinska-Lenart U."/>
            <person name="Aleksandrzak-Piekarczyk T."/>
            <person name="Szatraj K."/>
            <person name="Zielenkiewicz U."/>
            <person name="Pilsyk S."/>
            <person name="Malc E."/>
            <person name="Mieczkowski P."/>
            <person name="Kruszewska J.S."/>
            <person name="Biernat P."/>
            <person name="Pawlowska J."/>
        </authorList>
    </citation>
    <scope>NUCLEOTIDE SEQUENCE</scope>
    <source>
        <strain evidence="3">WA0000017839</strain>
    </source>
</reference>
<keyword evidence="2" id="KW-0732">Signal</keyword>
<feature type="compositionally biased region" description="Polar residues" evidence="1">
    <location>
        <begin position="56"/>
        <end position="75"/>
    </location>
</feature>
<keyword evidence="4" id="KW-1185">Reference proteome</keyword>
<dbReference type="EMBL" id="JAEPRD010000061">
    <property type="protein sequence ID" value="KAG2202424.1"/>
    <property type="molecule type" value="Genomic_DNA"/>
</dbReference>
<sequence length="99" mass="10872">MQYKFLLFLFIACTVSVNAKPIVETRSTLSDNPAEVFQSMSTESPEEQSSENSSEPATEQSSDSVTEQSSAQSTDPDVEAIIAETEARVNEIINHGSYY</sequence>